<evidence type="ECO:0000313" key="2">
    <source>
        <dbReference type="Proteomes" id="UP000585474"/>
    </source>
</evidence>
<proteinExistence type="predicted"/>
<keyword evidence="2" id="KW-1185">Reference proteome</keyword>
<organism evidence="1 2">
    <name type="scientific">Actinidia rufa</name>
    <dbReference type="NCBI Taxonomy" id="165716"/>
    <lineage>
        <taxon>Eukaryota</taxon>
        <taxon>Viridiplantae</taxon>
        <taxon>Streptophyta</taxon>
        <taxon>Embryophyta</taxon>
        <taxon>Tracheophyta</taxon>
        <taxon>Spermatophyta</taxon>
        <taxon>Magnoliopsida</taxon>
        <taxon>eudicotyledons</taxon>
        <taxon>Gunneridae</taxon>
        <taxon>Pentapetalae</taxon>
        <taxon>asterids</taxon>
        <taxon>Ericales</taxon>
        <taxon>Actinidiaceae</taxon>
        <taxon>Actinidia</taxon>
    </lineage>
</organism>
<name>A0A7J0E659_9ERIC</name>
<dbReference type="EMBL" id="BJWL01000001">
    <property type="protein sequence ID" value="GFY81666.1"/>
    <property type="molecule type" value="Genomic_DNA"/>
</dbReference>
<comment type="caution">
    <text evidence="1">The sequence shown here is derived from an EMBL/GenBank/DDBJ whole genome shotgun (WGS) entry which is preliminary data.</text>
</comment>
<sequence>MVSERGLPGMGRVRVPSLHVVGKPGYLQLLLQAQVLDIVLDLGLSLISSPSKPTSPLFGIIFLSPTFFSARLRNQATAGYGTDRGTPVRGHAVLRVVMKLPSCP</sequence>
<dbReference type="Proteomes" id="UP000585474">
    <property type="component" value="Unassembled WGS sequence"/>
</dbReference>
<gene>
    <name evidence="1" type="ORF">Acr_01g0014740</name>
</gene>
<reference evidence="1 2" key="1">
    <citation type="submission" date="2019-07" db="EMBL/GenBank/DDBJ databases">
        <title>De Novo Assembly of kiwifruit Actinidia rufa.</title>
        <authorList>
            <person name="Sugita-Konishi S."/>
            <person name="Sato K."/>
            <person name="Mori E."/>
            <person name="Abe Y."/>
            <person name="Kisaki G."/>
            <person name="Hamano K."/>
            <person name="Suezawa K."/>
            <person name="Otani M."/>
            <person name="Fukuda T."/>
            <person name="Manabe T."/>
            <person name="Gomi K."/>
            <person name="Tabuchi M."/>
            <person name="Akimitsu K."/>
            <person name="Kataoka I."/>
        </authorList>
    </citation>
    <scope>NUCLEOTIDE SEQUENCE [LARGE SCALE GENOMIC DNA]</scope>
    <source>
        <strain evidence="2">cv. Fuchu</strain>
    </source>
</reference>
<dbReference type="AlphaFoldDB" id="A0A7J0E659"/>
<evidence type="ECO:0000313" key="1">
    <source>
        <dbReference type="EMBL" id="GFY81666.1"/>
    </source>
</evidence>
<accession>A0A7J0E659</accession>
<protein>
    <submittedName>
        <fullName evidence="1">Uncharacterized protein</fullName>
    </submittedName>
</protein>